<evidence type="ECO:0000256" key="3">
    <source>
        <dbReference type="ARBA" id="ARBA00022989"/>
    </source>
</evidence>
<dbReference type="Gene3D" id="2.40.30.170">
    <property type="match status" value="1"/>
</dbReference>
<dbReference type="InterPro" id="IPR059052">
    <property type="entry name" value="HH_YbhG-like"/>
</dbReference>
<keyword evidence="10" id="KW-1185">Reference proteome</keyword>
<evidence type="ECO:0000256" key="5">
    <source>
        <dbReference type="SAM" id="Coils"/>
    </source>
</evidence>
<evidence type="ECO:0000256" key="6">
    <source>
        <dbReference type="SAM" id="Phobius"/>
    </source>
</evidence>
<dbReference type="PANTHER" id="PTHR30386:SF26">
    <property type="entry name" value="TRANSPORT PROTEIN COMB"/>
    <property type="match status" value="1"/>
</dbReference>
<feature type="domain" description="p-hydroxybenzoic acid efflux pump subunit AaeA-like beta-barrel" evidence="8">
    <location>
        <begin position="256"/>
        <end position="345"/>
    </location>
</feature>
<keyword evidence="5" id="KW-0175">Coiled coil</keyword>
<dbReference type="SUPFAM" id="SSF111369">
    <property type="entry name" value="HlyD-like secretion proteins"/>
    <property type="match status" value="2"/>
</dbReference>
<evidence type="ECO:0000256" key="4">
    <source>
        <dbReference type="ARBA" id="ARBA00023136"/>
    </source>
</evidence>
<dbReference type="GO" id="GO:0055085">
    <property type="term" value="P:transmembrane transport"/>
    <property type="evidence" value="ECO:0007669"/>
    <property type="project" value="InterPro"/>
</dbReference>
<dbReference type="PANTHER" id="PTHR30386">
    <property type="entry name" value="MEMBRANE FUSION SUBUNIT OF EMRAB-TOLC MULTIDRUG EFFLUX PUMP"/>
    <property type="match status" value="1"/>
</dbReference>
<dbReference type="KEGG" id="fax:FUAX_14170"/>
<evidence type="ECO:0000259" key="8">
    <source>
        <dbReference type="Pfam" id="PF25963"/>
    </source>
</evidence>
<dbReference type="AlphaFoldDB" id="A0AAU9D9M3"/>
<evidence type="ECO:0000313" key="9">
    <source>
        <dbReference type="EMBL" id="BDD08985.1"/>
    </source>
</evidence>
<dbReference type="Gene3D" id="2.40.50.100">
    <property type="match status" value="1"/>
</dbReference>
<feature type="domain" description="YbhG-like alpha-helical hairpin" evidence="7">
    <location>
        <begin position="85"/>
        <end position="211"/>
    </location>
</feature>
<evidence type="ECO:0000313" key="10">
    <source>
        <dbReference type="Proteomes" id="UP001348817"/>
    </source>
</evidence>
<keyword evidence="4 6" id="KW-0472">Membrane</keyword>
<dbReference type="RefSeq" id="WP_338394210.1">
    <property type="nucleotide sequence ID" value="NZ_AP025314.1"/>
</dbReference>
<dbReference type="Proteomes" id="UP001348817">
    <property type="component" value="Chromosome"/>
</dbReference>
<dbReference type="Gene3D" id="1.10.287.470">
    <property type="entry name" value="Helix hairpin bin"/>
    <property type="match status" value="1"/>
</dbReference>
<keyword evidence="3 6" id="KW-1133">Transmembrane helix</keyword>
<dbReference type="EMBL" id="AP025314">
    <property type="protein sequence ID" value="BDD08985.1"/>
    <property type="molecule type" value="Genomic_DNA"/>
</dbReference>
<dbReference type="InterPro" id="IPR058634">
    <property type="entry name" value="AaeA-lik-b-barrel"/>
</dbReference>
<comment type="subcellular location">
    <subcellularLocation>
        <location evidence="1">Membrane</location>
        <topology evidence="1">Single-pass membrane protein</topology>
    </subcellularLocation>
</comment>
<dbReference type="Pfam" id="PF25881">
    <property type="entry name" value="HH_YBHG"/>
    <property type="match status" value="1"/>
</dbReference>
<evidence type="ECO:0000259" key="7">
    <source>
        <dbReference type="Pfam" id="PF25881"/>
    </source>
</evidence>
<gene>
    <name evidence="9" type="ORF">FUAX_14170</name>
</gene>
<proteinExistence type="predicted"/>
<sequence>MEQPEAPAKEEKIKPKHYGVLFTILGLMSVGILIVVRYYTGHVITDDAQIDGYIVPVLSRLSTKIDQVNIQEGDAVTKGDTLAVLDSTIWYWELREATAALAVSRKNVALAQAETRATEDAFKEAVNSMVEAKAKLDKARKDRNRYRALYKDGAVSKSELENYELIYSEAFAGYQVSKEKTASAEIEVEASAKREEVARATVKEAYAKLREAKETLSWCIIKAPVSGEIQNMRLRAEEVVVAGQSLFDVVDSESRWVTANFKETQVRFLTPGTPVRVKVDAYPHLKLTGTVESLGGAVSSKFTLIPPSNATGNFVKVVQRVPVRIFFDKGINIRLLRQGMNVTVIHKKKDRDGK</sequence>
<dbReference type="InterPro" id="IPR050739">
    <property type="entry name" value="MFP"/>
</dbReference>
<keyword evidence="2 6" id="KW-0812">Transmembrane</keyword>
<accession>A0AAU9D9M3</accession>
<dbReference type="Pfam" id="PF25963">
    <property type="entry name" value="Beta-barrel_AAEA"/>
    <property type="match status" value="1"/>
</dbReference>
<dbReference type="GO" id="GO:0016020">
    <property type="term" value="C:membrane"/>
    <property type="evidence" value="ECO:0007669"/>
    <property type="project" value="UniProtKB-SubCell"/>
</dbReference>
<feature type="transmembrane region" description="Helical" evidence="6">
    <location>
        <begin position="20"/>
        <end position="39"/>
    </location>
</feature>
<protein>
    <submittedName>
        <fullName evidence="9">Secretion protein HlyD</fullName>
    </submittedName>
</protein>
<reference evidence="9 10" key="1">
    <citation type="submission" date="2021-12" db="EMBL/GenBank/DDBJ databases">
        <title>Genome sequencing of bacteria with rrn-lacking chromosome and rrn-plasmid.</title>
        <authorList>
            <person name="Anda M."/>
            <person name="Iwasaki W."/>
        </authorList>
    </citation>
    <scope>NUCLEOTIDE SEQUENCE [LARGE SCALE GENOMIC DNA]</scope>
    <source>
        <strain evidence="9 10">DSM 100852</strain>
    </source>
</reference>
<evidence type="ECO:0000256" key="1">
    <source>
        <dbReference type="ARBA" id="ARBA00004167"/>
    </source>
</evidence>
<feature type="coiled-coil region" evidence="5">
    <location>
        <begin position="122"/>
        <end position="149"/>
    </location>
</feature>
<name>A0AAU9D9M3_9BACT</name>
<evidence type="ECO:0000256" key="2">
    <source>
        <dbReference type="ARBA" id="ARBA00022692"/>
    </source>
</evidence>
<organism evidence="9 10">
    <name type="scientific">Fulvitalea axinellae</name>
    <dbReference type="NCBI Taxonomy" id="1182444"/>
    <lineage>
        <taxon>Bacteria</taxon>
        <taxon>Pseudomonadati</taxon>
        <taxon>Bacteroidota</taxon>
        <taxon>Cytophagia</taxon>
        <taxon>Cytophagales</taxon>
        <taxon>Persicobacteraceae</taxon>
        <taxon>Fulvitalea</taxon>
    </lineage>
</organism>